<dbReference type="Pfam" id="PF01381">
    <property type="entry name" value="HTH_3"/>
    <property type="match status" value="1"/>
</dbReference>
<evidence type="ECO:0000256" key="1">
    <source>
        <dbReference type="ARBA" id="ARBA00023125"/>
    </source>
</evidence>
<protein>
    <submittedName>
        <fullName evidence="3">Transcriptional regulator</fullName>
    </submittedName>
</protein>
<dbReference type="InterPro" id="IPR010982">
    <property type="entry name" value="Lambda_DNA-bd_dom_sf"/>
</dbReference>
<dbReference type="InterPro" id="IPR001387">
    <property type="entry name" value="Cro/C1-type_HTH"/>
</dbReference>
<keyword evidence="1" id="KW-0238">DNA-binding</keyword>
<dbReference type="Proteomes" id="UP000608420">
    <property type="component" value="Unassembled WGS sequence"/>
</dbReference>
<dbReference type="SUPFAM" id="SSF47413">
    <property type="entry name" value="lambda repressor-like DNA-binding domains"/>
    <property type="match status" value="1"/>
</dbReference>
<dbReference type="PROSITE" id="PS50943">
    <property type="entry name" value="HTH_CROC1"/>
    <property type="match status" value="1"/>
</dbReference>
<dbReference type="PANTHER" id="PTHR46558">
    <property type="entry name" value="TRACRIPTIONAL REGULATORY PROTEIN-RELATED-RELATED"/>
    <property type="match status" value="1"/>
</dbReference>
<reference evidence="4" key="1">
    <citation type="journal article" date="2019" name="Int. J. Syst. Evol. Microbiol.">
        <title>The Global Catalogue of Microorganisms (GCM) 10K type strain sequencing project: providing services to taxonomists for standard genome sequencing and annotation.</title>
        <authorList>
            <consortium name="The Broad Institute Genomics Platform"/>
            <consortium name="The Broad Institute Genome Sequencing Center for Infectious Disease"/>
            <person name="Wu L."/>
            <person name="Ma J."/>
        </authorList>
    </citation>
    <scope>NUCLEOTIDE SEQUENCE [LARGE SCALE GENOMIC DNA]</scope>
    <source>
        <strain evidence="4">CGMCC 1.15420</strain>
    </source>
</reference>
<dbReference type="PANTHER" id="PTHR46558:SF11">
    <property type="entry name" value="HTH-TYPE TRANSCRIPTIONAL REGULATOR XRE"/>
    <property type="match status" value="1"/>
</dbReference>
<dbReference type="Gene3D" id="1.10.260.40">
    <property type="entry name" value="lambda repressor-like DNA-binding domains"/>
    <property type="match status" value="1"/>
</dbReference>
<evidence type="ECO:0000259" key="2">
    <source>
        <dbReference type="PROSITE" id="PS50943"/>
    </source>
</evidence>
<dbReference type="CDD" id="cd00093">
    <property type="entry name" value="HTH_XRE"/>
    <property type="match status" value="1"/>
</dbReference>
<dbReference type="RefSeq" id="WP_120461486.1">
    <property type="nucleotide sequence ID" value="NZ_BMIW01000040.1"/>
</dbReference>
<sequence>MFNREIFAERFKNLRLERSISQQDIASSLGVDRSIVSHWERGTRIPSLDIAYALADYFDVSLDYLVGRSSDSTY</sequence>
<proteinExistence type="predicted"/>
<name>A0ABQ1W6A5_9BACL</name>
<organism evidence="3 4">
    <name type="scientific">Paenibacillus aceti</name>
    <dbReference type="NCBI Taxonomy" id="1820010"/>
    <lineage>
        <taxon>Bacteria</taxon>
        <taxon>Bacillati</taxon>
        <taxon>Bacillota</taxon>
        <taxon>Bacilli</taxon>
        <taxon>Bacillales</taxon>
        <taxon>Paenibacillaceae</taxon>
        <taxon>Paenibacillus</taxon>
    </lineage>
</organism>
<accession>A0ABQ1W6A5</accession>
<evidence type="ECO:0000313" key="4">
    <source>
        <dbReference type="Proteomes" id="UP000608420"/>
    </source>
</evidence>
<gene>
    <name evidence="3" type="ORF">GCM10010913_40900</name>
</gene>
<keyword evidence="4" id="KW-1185">Reference proteome</keyword>
<comment type="caution">
    <text evidence="3">The sequence shown here is derived from an EMBL/GenBank/DDBJ whole genome shotgun (WGS) entry which is preliminary data.</text>
</comment>
<evidence type="ECO:0000313" key="3">
    <source>
        <dbReference type="EMBL" id="GGG14846.1"/>
    </source>
</evidence>
<feature type="domain" description="HTH cro/C1-type" evidence="2">
    <location>
        <begin position="11"/>
        <end position="65"/>
    </location>
</feature>
<dbReference type="EMBL" id="BMIW01000040">
    <property type="protein sequence ID" value="GGG14846.1"/>
    <property type="molecule type" value="Genomic_DNA"/>
</dbReference>
<dbReference type="SMART" id="SM00530">
    <property type="entry name" value="HTH_XRE"/>
    <property type="match status" value="1"/>
</dbReference>